<accession>A0ABY7DNG2</accession>
<keyword evidence="1" id="KW-0175">Coiled coil</keyword>
<dbReference type="Proteomes" id="UP001164746">
    <property type="component" value="Chromosome 3"/>
</dbReference>
<evidence type="ECO:0000256" key="2">
    <source>
        <dbReference type="SAM" id="MobiDB-lite"/>
    </source>
</evidence>
<dbReference type="CDD" id="cd00201">
    <property type="entry name" value="WW"/>
    <property type="match status" value="1"/>
</dbReference>
<sequence>MSILQEQQEMRSKVHLAAKAQKVARDMEHDYEEVVHLLESEIAQLKLQLNRQVENDPVTQRRLAVLTCQLRKAENEKRTLKVATEKLLQFAENVKDTLGDSAGGAKSRPLTGAKSPGILGKHKPPSTAASKALGGEARDVIKSVRGLIDGQPLPFGWEENYTADGVNHLNQVTTWTHPLSNISHVPPADTPTEEKSPSQDKPNSL</sequence>
<dbReference type="InterPro" id="IPR036020">
    <property type="entry name" value="WW_dom_sf"/>
</dbReference>
<organism evidence="4 5">
    <name type="scientific">Mya arenaria</name>
    <name type="common">Soft-shell clam</name>
    <dbReference type="NCBI Taxonomy" id="6604"/>
    <lineage>
        <taxon>Eukaryota</taxon>
        <taxon>Metazoa</taxon>
        <taxon>Spiralia</taxon>
        <taxon>Lophotrochozoa</taxon>
        <taxon>Mollusca</taxon>
        <taxon>Bivalvia</taxon>
        <taxon>Autobranchia</taxon>
        <taxon>Heteroconchia</taxon>
        <taxon>Euheterodonta</taxon>
        <taxon>Imparidentia</taxon>
        <taxon>Neoheterodontei</taxon>
        <taxon>Myida</taxon>
        <taxon>Myoidea</taxon>
        <taxon>Myidae</taxon>
        <taxon>Mya</taxon>
    </lineage>
</organism>
<feature type="region of interest" description="Disordered" evidence="2">
    <location>
        <begin position="100"/>
        <end position="130"/>
    </location>
</feature>
<reference evidence="4" key="1">
    <citation type="submission" date="2022-11" db="EMBL/GenBank/DDBJ databases">
        <title>Centuries of genome instability and evolution in soft-shell clam transmissible cancer (bioRxiv).</title>
        <authorList>
            <person name="Hart S.F.M."/>
            <person name="Yonemitsu M.A."/>
            <person name="Giersch R.M."/>
            <person name="Beal B.F."/>
            <person name="Arriagada G."/>
            <person name="Davis B.W."/>
            <person name="Ostrander E.A."/>
            <person name="Goff S.P."/>
            <person name="Metzger M.J."/>
        </authorList>
    </citation>
    <scope>NUCLEOTIDE SEQUENCE</scope>
    <source>
        <strain evidence="4">MELC-2E11</strain>
        <tissue evidence="4">Siphon/mantle</tissue>
    </source>
</reference>
<feature type="coiled-coil region" evidence="1">
    <location>
        <begin position="28"/>
        <end position="83"/>
    </location>
</feature>
<protein>
    <submittedName>
        <fullName evidence="4">STXB4-like protein</fullName>
    </submittedName>
</protein>
<evidence type="ECO:0000256" key="1">
    <source>
        <dbReference type="SAM" id="Coils"/>
    </source>
</evidence>
<proteinExistence type="predicted"/>
<dbReference type="Gene3D" id="2.20.70.10">
    <property type="match status" value="1"/>
</dbReference>
<dbReference type="PROSITE" id="PS50020">
    <property type="entry name" value="WW_DOMAIN_2"/>
    <property type="match status" value="1"/>
</dbReference>
<dbReference type="SUPFAM" id="SSF51045">
    <property type="entry name" value="WW domain"/>
    <property type="match status" value="1"/>
</dbReference>
<keyword evidence="5" id="KW-1185">Reference proteome</keyword>
<evidence type="ECO:0000313" key="4">
    <source>
        <dbReference type="EMBL" id="WAQ99239.1"/>
    </source>
</evidence>
<evidence type="ECO:0000259" key="3">
    <source>
        <dbReference type="PROSITE" id="PS50020"/>
    </source>
</evidence>
<dbReference type="InterPro" id="IPR001202">
    <property type="entry name" value="WW_dom"/>
</dbReference>
<evidence type="ECO:0000313" key="5">
    <source>
        <dbReference type="Proteomes" id="UP001164746"/>
    </source>
</evidence>
<feature type="region of interest" description="Disordered" evidence="2">
    <location>
        <begin position="179"/>
        <end position="205"/>
    </location>
</feature>
<name>A0ABY7DNG2_MYAAR</name>
<dbReference type="EMBL" id="CP111014">
    <property type="protein sequence ID" value="WAQ99239.1"/>
    <property type="molecule type" value="Genomic_DNA"/>
</dbReference>
<gene>
    <name evidence="4" type="ORF">MAR_023612</name>
</gene>
<feature type="domain" description="WW" evidence="3">
    <location>
        <begin position="151"/>
        <end position="180"/>
    </location>
</feature>